<dbReference type="KEGG" id="tjr:TherJR_2066"/>
<dbReference type="RefSeq" id="WP_013120915.1">
    <property type="nucleotide sequence ID" value="NC_014152.1"/>
</dbReference>
<dbReference type="AlphaFoldDB" id="D5X8N5"/>
<accession>D5X8N5</accession>
<dbReference type="OrthoDB" id="9988019at2"/>
<keyword evidence="2" id="KW-1185">Reference proteome</keyword>
<dbReference type="Proteomes" id="UP000002377">
    <property type="component" value="Chromosome"/>
</dbReference>
<organism evidence="1 2">
    <name type="scientific">Thermincola potens (strain JR)</name>
    <dbReference type="NCBI Taxonomy" id="635013"/>
    <lineage>
        <taxon>Bacteria</taxon>
        <taxon>Bacillati</taxon>
        <taxon>Bacillota</taxon>
        <taxon>Clostridia</taxon>
        <taxon>Eubacteriales</taxon>
        <taxon>Thermincolaceae</taxon>
        <taxon>Thermincola</taxon>
    </lineage>
</organism>
<protein>
    <submittedName>
        <fullName evidence="1">Uncharacterized protein</fullName>
    </submittedName>
</protein>
<evidence type="ECO:0000313" key="2">
    <source>
        <dbReference type="Proteomes" id="UP000002377"/>
    </source>
</evidence>
<reference evidence="1 2" key="1">
    <citation type="submission" date="2010-05" db="EMBL/GenBank/DDBJ databases">
        <title>Complete sequence of Thermincola sp. JR.</title>
        <authorList>
            <consortium name="US DOE Joint Genome Institute"/>
            <person name="Lucas S."/>
            <person name="Copeland A."/>
            <person name="Lapidus A."/>
            <person name="Cheng J.-F."/>
            <person name="Bruce D."/>
            <person name="Goodwin L."/>
            <person name="Pitluck S."/>
            <person name="Chertkov O."/>
            <person name="Detter J.C."/>
            <person name="Han C."/>
            <person name="Tapia R."/>
            <person name="Land M."/>
            <person name="Hauser L."/>
            <person name="Kyrpides N."/>
            <person name="Mikhailova N."/>
            <person name="Hazen T.C."/>
            <person name="Woyke T."/>
        </authorList>
    </citation>
    <scope>NUCLEOTIDE SEQUENCE [LARGE SCALE GENOMIC DNA]</scope>
    <source>
        <strain evidence="1 2">JR</strain>
    </source>
</reference>
<sequence length="143" mass="16696">MSLLMNALKQHHLTEMYLSLPVEHKKAWQQYFPKICNCSDCSSGTNKPFPIKSTARFLWVTAANAIPHRNYDFAEILLKKALEYADNGDDILWIQANFVQLYYDQIDSKPEASEKCLHHCEELTKMGYLNRWVDRILNEISEV</sequence>
<evidence type="ECO:0000313" key="1">
    <source>
        <dbReference type="EMBL" id="ADG82911.1"/>
    </source>
</evidence>
<dbReference type="EMBL" id="CP002028">
    <property type="protein sequence ID" value="ADG82911.1"/>
    <property type="molecule type" value="Genomic_DNA"/>
</dbReference>
<gene>
    <name evidence="1" type="ordered locus">TherJR_2066</name>
</gene>
<dbReference type="HOGENOM" id="CLU_1805255_0_0_9"/>
<name>D5X8N5_THEPJ</name>
<proteinExistence type="predicted"/>